<dbReference type="AlphaFoldDB" id="A0A1D8JI73"/>
<evidence type="ECO:0000256" key="6">
    <source>
        <dbReference type="ARBA" id="ARBA00023136"/>
    </source>
</evidence>
<dbReference type="SUPFAM" id="SSF103473">
    <property type="entry name" value="MFS general substrate transporter"/>
    <property type="match status" value="1"/>
</dbReference>
<dbReference type="Gene3D" id="1.20.1720.10">
    <property type="entry name" value="Multidrug resistance protein D"/>
    <property type="match status" value="1"/>
</dbReference>
<dbReference type="GO" id="GO:0022857">
    <property type="term" value="F:transmembrane transporter activity"/>
    <property type="evidence" value="ECO:0007669"/>
    <property type="project" value="InterPro"/>
</dbReference>
<dbReference type="EMBL" id="CP017560">
    <property type="protein sequence ID" value="AOV08411.1"/>
    <property type="molecule type" value="Genomic_DNA"/>
</dbReference>
<keyword evidence="2" id="KW-0813">Transport</keyword>
<organism evidence="9 10">
    <name type="scientific">Sporosarcina ureilytica</name>
    <dbReference type="NCBI Taxonomy" id="298596"/>
    <lineage>
        <taxon>Bacteria</taxon>
        <taxon>Bacillati</taxon>
        <taxon>Bacillota</taxon>
        <taxon>Bacilli</taxon>
        <taxon>Bacillales</taxon>
        <taxon>Caryophanaceae</taxon>
        <taxon>Sporosarcina</taxon>
    </lineage>
</organism>
<feature type="transmembrane region" description="Helical" evidence="7">
    <location>
        <begin position="303"/>
        <end position="324"/>
    </location>
</feature>
<feature type="transmembrane region" description="Helical" evidence="7">
    <location>
        <begin position="143"/>
        <end position="166"/>
    </location>
</feature>
<sequence length="500" mass="54113">MEGLNLRKHKKTNRPLVLLSVMLAMFVSAVEATIVTTAMPVIASELGGFSRYSWIFSAYLLMSTVTVLIYGKLADMFGRKPILFIGMLLFLIGSILCGLATSMEQLIIFRLLQGLGAGAVMPIATTIIGDIYTTEERAKIQGYLSSVWGISAVLGPAIGGGIVYYLSWEYVFWVNVPLGILAMIGIGLFLQEPTREKKVSIDYKGAILLTSSLSLILYWLTEGGQSFTRTSLLSLFLILTGVGLLLLFVRVEQKAENPMMPFSIWKNPVILYANLVSFTTGFILIAISTYLPTFVTGVMEQPAIVAGFTLTAMSIGWPIASSVAGHLLVRYGTFTVSFCGGLSLIIGAVLFALMNPSLGPIWAAIASFFVGVGMGLTSTAFVVTIQGAVHHNQRGSATAANMFMRNFGNTVGAAFFGAILNYSLMKHFQKNGSSFGLDDVNLLLTSESRHSISSADVQLLQDALNLSIQWVYIGVVLFAIISTLLILRIPRGKELVKADE</sequence>
<feature type="domain" description="Major facilitator superfamily (MFS) profile" evidence="8">
    <location>
        <begin position="17"/>
        <end position="494"/>
    </location>
</feature>
<evidence type="ECO:0000256" key="3">
    <source>
        <dbReference type="ARBA" id="ARBA00022475"/>
    </source>
</evidence>
<keyword evidence="3" id="KW-1003">Cell membrane</keyword>
<gene>
    <name evidence="9" type="ORF">BI350_13275</name>
</gene>
<evidence type="ECO:0000256" key="7">
    <source>
        <dbReference type="SAM" id="Phobius"/>
    </source>
</evidence>
<feature type="transmembrane region" description="Helical" evidence="7">
    <location>
        <begin position="331"/>
        <end position="354"/>
    </location>
</feature>
<dbReference type="GO" id="GO:0005886">
    <property type="term" value="C:plasma membrane"/>
    <property type="evidence" value="ECO:0007669"/>
    <property type="project" value="UniProtKB-SubCell"/>
</dbReference>
<comment type="subcellular location">
    <subcellularLocation>
        <location evidence="1">Cell membrane</location>
        <topology evidence="1">Multi-pass membrane protein</topology>
    </subcellularLocation>
</comment>
<keyword evidence="5 7" id="KW-1133">Transmembrane helix</keyword>
<dbReference type="Proteomes" id="UP000185746">
    <property type="component" value="Chromosome"/>
</dbReference>
<evidence type="ECO:0000256" key="1">
    <source>
        <dbReference type="ARBA" id="ARBA00004651"/>
    </source>
</evidence>
<feature type="transmembrane region" description="Helical" evidence="7">
    <location>
        <begin position="82"/>
        <end position="101"/>
    </location>
</feature>
<evidence type="ECO:0000313" key="10">
    <source>
        <dbReference type="Proteomes" id="UP000185746"/>
    </source>
</evidence>
<keyword evidence="10" id="KW-1185">Reference proteome</keyword>
<proteinExistence type="predicted"/>
<name>A0A1D8JI73_9BACL</name>
<dbReference type="RefSeq" id="WP_075528572.1">
    <property type="nucleotide sequence ID" value="NZ_CP017560.1"/>
</dbReference>
<dbReference type="InterPro" id="IPR020846">
    <property type="entry name" value="MFS_dom"/>
</dbReference>
<evidence type="ECO:0000256" key="4">
    <source>
        <dbReference type="ARBA" id="ARBA00022692"/>
    </source>
</evidence>
<feature type="transmembrane region" description="Helical" evidence="7">
    <location>
        <begin position="406"/>
        <end position="425"/>
    </location>
</feature>
<reference evidence="9 10" key="1">
    <citation type="submission" date="2016-09" db="EMBL/GenBank/DDBJ databases">
        <title>Complete genome sequence of the Lysinibacillus sphaericus LMG 22257, a specie of Bacillus with ureolytic activity that can effectively biodeposit calcium carbonate.</title>
        <authorList>
            <person name="Yan W."/>
        </authorList>
    </citation>
    <scope>NUCLEOTIDE SEQUENCE [LARGE SCALE GENOMIC DNA]</scope>
    <source>
        <strain evidence="9 10">LMG 22257</strain>
    </source>
</reference>
<feature type="transmembrane region" description="Helical" evidence="7">
    <location>
        <begin position="202"/>
        <end position="220"/>
    </location>
</feature>
<evidence type="ECO:0000256" key="2">
    <source>
        <dbReference type="ARBA" id="ARBA00022448"/>
    </source>
</evidence>
<feature type="transmembrane region" description="Helical" evidence="7">
    <location>
        <begin position="360"/>
        <end position="385"/>
    </location>
</feature>
<protein>
    <submittedName>
        <fullName evidence="9">MFS transporter</fullName>
    </submittedName>
</protein>
<keyword evidence="4 7" id="KW-0812">Transmembrane</keyword>
<dbReference type="Pfam" id="PF07690">
    <property type="entry name" value="MFS_1"/>
    <property type="match status" value="1"/>
</dbReference>
<evidence type="ECO:0000313" key="9">
    <source>
        <dbReference type="EMBL" id="AOV08411.1"/>
    </source>
</evidence>
<dbReference type="InterPro" id="IPR036259">
    <property type="entry name" value="MFS_trans_sf"/>
</dbReference>
<feature type="transmembrane region" description="Helical" evidence="7">
    <location>
        <begin position="172"/>
        <end position="190"/>
    </location>
</feature>
<feature type="transmembrane region" description="Helical" evidence="7">
    <location>
        <begin position="468"/>
        <end position="487"/>
    </location>
</feature>
<dbReference type="InterPro" id="IPR011701">
    <property type="entry name" value="MFS"/>
</dbReference>
<dbReference type="PANTHER" id="PTHR23501:SF191">
    <property type="entry name" value="VACUOLAR BASIC AMINO ACID TRANSPORTER 4"/>
    <property type="match status" value="1"/>
</dbReference>
<dbReference type="PANTHER" id="PTHR23501">
    <property type="entry name" value="MAJOR FACILITATOR SUPERFAMILY"/>
    <property type="match status" value="1"/>
</dbReference>
<dbReference type="PROSITE" id="PS50850">
    <property type="entry name" value="MFS"/>
    <property type="match status" value="1"/>
</dbReference>
<dbReference type="FunFam" id="1.20.1720.10:FF:000004">
    <property type="entry name" value="EmrB/QacA family drug resistance transporter"/>
    <property type="match status" value="1"/>
</dbReference>
<feature type="transmembrane region" description="Helical" evidence="7">
    <location>
        <begin position="107"/>
        <end position="131"/>
    </location>
</feature>
<feature type="transmembrane region" description="Helical" evidence="7">
    <location>
        <begin position="232"/>
        <end position="249"/>
    </location>
</feature>
<evidence type="ECO:0000256" key="5">
    <source>
        <dbReference type="ARBA" id="ARBA00022989"/>
    </source>
</evidence>
<dbReference type="Gene3D" id="1.20.1250.20">
    <property type="entry name" value="MFS general substrate transporter like domains"/>
    <property type="match status" value="1"/>
</dbReference>
<keyword evidence="6 7" id="KW-0472">Membrane</keyword>
<dbReference type="PRINTS" id="PR01036">
    <property type="entry name" value="TCRTETB"/>
</dbReference>
<feature type="transmembrane region" description="Helical" evidence="7">
    <location>
        <begin position="269"/>
        <end position="291"/>
    </location>
</feature>
<feature type="transmembrane region" description="Helical" evidence="7">
    <location>
        <begin position="52"/>
        <end position="70"/>
    </location>
</feature>
<dbReference type="CDD" id="cd17502">
    <property type="entry name" value="MFS_Azr1_MDR_like"/>
    <property type="match status" value="1"/>
</dbReference>
<dbReference type="KEGG" id="surl:BI350_13275"/>
<accession>A0A1D8JI73</accession>
<evidence type="ECO:0000259" key="8">
    <source>
        <dbReference type="PROSITE" id="PS50850"/>
    </source>
</evidence>